<protein>
    <submittedName>
        <fullName evidence="1">Uncharacterized protein</fullName>
    </submittedName>
</protein>
<gene>
    <name evidence="1" type="ORF">Fot_28949</name>
</gene>
<proteinExistence type="predicted"/>
<name>A0ABD1TQG9_9LAMI</name>
<reference evidence="2" key="1">
    <citation type="submission" date="2024-07" db="EMBL/GenBank/DDBJ databases">
        <title>Two chromosome-level genome assemblies of Korean endemic species Abeliophyllum distichum and Forsythia ovata (Oleaceae).</title>
        <authorList>
            <person name="Jang H."/>
        </authorList>
    </citation>
    <scope>NUCLEOTIDE SEQUENCE [LARGE SCALE GENOMIC DNA]</scope>
</reference>
<comment type="caution">
    <text evidence="1">The sequence shown here is derived from an EMBL/GenBank/DDBJ whole genome shotgun (WGS) entry which is preliminary data.</text>
</comment>
<sequence>MNYNYINLGVHYEKRSFVQVRKNNTLLELLNEFCVDENCGKNLLTILRTTTNNIRMLSVETEKTMASSIRRDFVSSWMSPSFALIQTRSWVCGSPVSQSWFIEAAEVVAFITLEAACDRRY</sequence>
<dbReference type="EMBL" id="JBFOLJ010000008">
    <property type="protein sequence ID" value="KAL2514978.1"/>
    <property type="molecule type" value="Genomic_DNA"/>
</dbReference>
<accession>A0ABD1TQG9</accession>
<evidence type="ECO:0000313" key="2">
    <source>
        <dbReference type="Proteomes" id="UP001604277"/>
    </source>
</evidence>
<organism evidence="1 2">
    <name type="scientific">Forsythia ovata</name>
    <dbReference type="NCBI Taxonomy" id="205694"/>
    <lineage>
        <taxon>Eukaryota</taxon>
        <taxon>Viridiplantae</taxon>
        <taxon>Streptophyta</taxon>
        <taxon>Embryophyta</taxon>
        <taxon>Tracheophyta</taxon>
        <taxon>Spermatophyta</taxon>
        <taxon>Magnoliopsida</taxon>
        <taxon>eudicotyledons</taxon>
        <taxon>Gunneridae</taxon>
        <taxon>Pentapetalae</taxon>
        <taxon>asterids</taxon>
        <taxon>lamiids</taxon>
        <taxon>Lamiales</taxon>
        <taxon>Oleaceae</taxon>
        <taxon>Forsythieae</taxon>
        <taxon>Forsythia</taxon>
    </lineage>
</organism>
<evidence type="ECO:0000313" key="1">
    <source>
        <dbReference type="EMBL" id="KAL2514978.1"/>
    </source>
</evidence>
<dbReference type="Proteomes" id="UP001604277">
    <property type="component" value="Unassembled WGS sequence"/>
</dbReference>
<keyword evidence="2" id="KW-1185">Reference proteome</keyword>
<dbReference type="AlphaFoldDB" id="A0ABD1TQG9"/>